<reference evidence="1" key="2">
    <citation type="journal article" date="2015" name="Fish Shellfish Immunol.">
        <title>Early steps in the European eel (Anguilla anguilla)-Vibrio vulnificus interaction in the gills: Role of the RtxA13 toxin.</title>
        <authorList>
            <person name="Callol A."/>
            <person name="Pajuelo D."/>
            <person name="Ebbesson L."/>
            <person name="Teles M."/>
            <person name="MacKenzie S."/>
            <person name="Amaro C."/>
        </authorList>
    </citation>
    <scope>NUCLEOTIDE SEQUENCE</scope>
</reference>
<accession>A0A0E9WVV7</accession>
<reference evidence="1" key="1">
    <citation type="submission" date="2014-11" db="EMBL/GenBank/DDBJ databases">
        <authorList>
            <person name="Amaro Gonzalez C."/>
        </authorList>
    </citation>
    <scope>NUCLEOTIDE SEQUENCE</scope>
</reference>
<dbReference type="AlphaFoldDB" id="A0A0E9WVV7"/>
<dbReference type="EMBL" id="GBXM01014048">
    <property type="protein sequence ID" value="JAH94529.1"/>
    <property type="molecule type" value="Transcribed_RNA"/>
</dbReference>
<proteinExistence type="predicted"/>
<evidence type="ECO:0000313" key="1">
    <source>
        <dbReference type="EMBL" id="JAH94529.1"/>
    </source>
</evidence>
<name>A0A0E9WVV7_ANGAN</name>
<protein>
    <submittedName>
        <fullName evidence="1">Uncharacterized protein</fullName>
    </submittedName>
</protein>
<organism evidence="1">
    <name type="scientific">Anguilla anguilla</name>
    <name type="common">European freshwater eel</name>
    <name type="synonym">Muraena anguilla</name>
    <dbReference type="NCBI Taxonomy" id="7936"/>
    <lineage>
        <taxon>Eukaryota</taxon>
        <taxon>Metazoa</taxon>
        <taxon>Chordata</taxon>
        <taxon>Craniata</taxon>
        <taxon>Vertebrata</taxon>
        <taxon>Euteleostomi</taxon>
        <taxon>Actinopterygii</taxon>
        <taxon>Neopterygii</taxon>
        <taxon>Teleostei</taxon>
        <taxon>Anguilliformes</taxon>
        <taxon>Anguillidae</taxon>
        <taxon>Anguilla</taxon>
    </lineage>
</organism>
<sequence length="47" mass="5697">METIVNSIFAKRKHFFFYKKEEKKREPHSLLTKTSVKRITIMINITI</sequence>